<proteinExistence type="predicted"/>
<keyword evidence="3" id="KW-1185">Reference proteome</keyword>
<evidence type="ECO:0000259" key="1">
    <source>
        <dbReference type="Pfam" id="PF16178"/>
    </source>
</evidence>
<reference evidence="2 3" key="1">
    <citation type="submission" date="2019-08" db="EMBL/GenBank/DDBJ databases">
        <title>Whole genome of Aphis craccivora.</title>
        <authorList>
            <person name="Voronova N.V."/>
            <person name="Shulinski R.S."/>
            <person name="Bandarenka Y.V."/>
            <person name="Zhorov D.G."/>
            <person name="Warner D."/>
        </authorList>
    </citation>
    <scope>NUCLEOTIDE SEQUENCE [LARGE SCALE GENOMIC DNA]</scope>
    <source>
        <strain evidence="2">180601</strain>
        <tissue evidence="2">Whole Body</tissue>
    </source>
</reference>
<gene>
    <name evidence="2" type="ORF">FWK35_00025451</name>
</gene>
<dbReference type="GO" id="GO:0046983">
    <property type="term" value="F:protein dimerization activity"/>
    <property type="evidence" value="ECO:0007669"/>
    <property type="project" value="InterPro"/>
</dbReference>
<dbReference type="Pfam" id="PF16178">
    <property type="entry name" value="Anoct_dimer"/>
    <property type="match status" value="1"/>
</dbReference>
<dbReference type="OrthoDB" id="296386at2759"/>
<dbReference type="PANTHER" id="PTHR12308">
    <property type="entry name" value="ANOCTAMIN"/>
    <property type="match status" value="1"/>
</dbReference>
<comment type="caution">
    <text evidence="2">The sequence shown here is derived from an EMBL/GenBank/DDBJ whole genome shotgun (WGS) entry which is preliminary data.</text>
</comment>
<evidence type="ECO:0000313" key="2">
    <source>
        <dbReference type="EMBL" id="KAF0748345.1"/>
    </source>
</evidence>
<dbReference type="AlphaFoldDB" id="A0A6G0Y311"/>
<dbReference type="GO" id="GO:0005886">
    <property type="term" value="C:plasma membrane"/>
    <property type="evidence" value="ECO:0007669"/>
    <property type="project" value="TreeGrafter"/>
</dbReference>
<dbReference type="InterPro" id="IPR032394">
    <property type="entry name" value="Anoct_dimer"/>
</dbReference>
<feature type="non-terminal residue" evidence="2">
    <location>
        <position position="300"/>
    </location>
</feature>
<dbReference type="EMBL" id="VUJU01006518">
    <property type="protein sequence ID" value="KAF0748345.1"/>
    <property type="molecule type" value="Genomic_DNA"/>
</dbReference>
<organism evidence="2 3">
    <name type="scientific">Aphis craccivora</name>
    <name type="common">Cowpea aphid</name>
    <dbReference type="NCBI Taxonomy" id="307492"/>
    <lineage>
        <taxon>Eukaryota</taxon>
        <taxon>Metazoa</taxon>
        <taxon>Ecdysozoa</taxon>
        <taxon>Arthropoda</taxon>
        <taxon>Hexapoda</taxon>
        <taxon>Insecta</taxon>
        <taxon>Pterygota</taxon>
        <taxon>Neoptera</taxon>
        <taxon>Paraneoptera</taxon>
        <taxon>Hemiptera</taxon>
        <taxon>Sternorrhyncha</taxon>
        <taxon>Aphidomorpha</taxon>
        <taxon>Aphidoidea</taxon>
        <taxon>Aphididae</taxon>
        <taxon>Aphidini</taxon>
        <taxon>Aphis</taxon>
        <taxon>Aphis</taxon>
    </lineage>
</organism>
<dbReference type="GO" id="GO:0005254">
    <property type="term" value="F:chloride channel activity"/>
    <property type="evidence" value="ECO:0007669"/>
    <property type="project" value="TreeGrafter"/>
</dbReference>
<dbReference type="InterPro" id="IPR007632">
    <property type="entry name" value="Anoctamin"/>
</dbReference>
<dbReference type="PANTHER" id="PTHR12308:SF83">
    <property type="entry name" value="ANOCTAMIN"/>
    <property type="match status" value="1"/>
</dbReference>
<protein>
    <recommendedName>
        <fullName evidence="1">Anoctamin dimerisation domain-containing protein</fullName>
    </recommendedName>
</protein>
<dbReference type="Proteomes" id="UP000478052">
    <property type="component" value="Unassembled WGS sequence"/>
</dbReference>
<feature type="domain" description="Anoctamin dimerisation" evidence="1">
    <location>
        <begin position="67"/>
        <end position="254"/>
    </location>
</feature>
<sequence>MHLMYTFLMSDSETETASMETTRMYKDDLELSHMSLYLSSQDLINNSPEATRHIRPESITFDSTPGDLSVDFVLVSSSKAKAPVDIDGWNRRSAFEERIKEQGLLLEEDVVGGLTFVKVHAPIPVLRRYCEILKLRMPMKEYPITEHIPEKGFDLIEKIKKIIGRIIRIFITIDPGPFAPTKYILTAEYSREKSYLFNEDDPEFFSAEVRTLVIDFILNRVSWGKDQTDGNCVGIQCLLDGGVYRAAYPLHDFGKIGKNSERSEECIDFTMMCVFFFFFVSVYSITSRNNAPFKLWGWFP</sequence>
<evidence type="ECO:0000313" key="3">
    <source>
        <dbReference type="Proteomes" id="UP000478052"/>
    </source>
</evidence>
<accession>A0A6G0Y311</accession>
<name>A0A6G0Y311_APHCR</name>